<keyword evidence="9" id="KW-0560">Oxidoreductase</keyword>
<evidence type="ECO:0000256" key="6">
    <source>
        <dbReference type="ARBA" id="ARBA00022694"/>
    </source>
</evidence>
<comment type="cofactor">
    <cofactor evidence="1">
        <name>FMN</name>
        <dbReference type="ChEBI" id="CHEBI:58210"/>
    </cofactor>
</comment>
<dbReference type="PANTHER" id="PTHR45846">
    <property type="entry name" value="TRNA-DIHYDROURIDINE(47) SYNTHASE [NAD(P)(+)]-LIKE"/>
    <property type="match status" value="1"/>
</dbReference>
<reference evidence="13" key="1">
    <citation type="submission" date="2020-05" db="EMBL/GenBank/DDBJ databases">
        <authorList>
            <person name="Chiriac C."/>
            <person name="Salcher M."/>
            <person name="Ghai R."/>
            <person name="Kavagutti S V."/>
        </authorList>
    </citation>
    <scope>NUCLEOTIDE SEQUENCE</scope>
</reference>
<evidence type="ECO:0000256" key="11">
    <source>
        <dbReference type="ARBA" id="ARBA00048802"/>
    </source>
</evidence>
<dbReference type="GO" id="GO:0050660">
    <property type="term" value="F:flavin adenine dinucleotide binding"/>
    <property type="evidence" value="ECO:0007669"/>
    <property type="project" value="InterPro"/>
</dbReference>
<dbReference type="PIRSF" id="PIRSF006621">
    <property type="entry name" value="Dus"/>
    <property type="match status" value="1"/>
</dbReference>
<gene>
    <name evidence="13" type="ORF">UFOPK1392_00778</name>
</gene>
<accession>A0A6J5YA26</accession>
<dbReference type="InterPro" id="IPR018517">
    <property type="entry name" value="tRNA_hU_synthase_CS"/>
</dbReference>
<proteinExistence type="predicted"/>
<comment type="catalytic activity">
    <reaction evidence="10">
        <text>a 5,6-dihydrouridine in tRNA + NADP(+) = a uridine in tRNA + NADPH + H(+)</text>
        <dbReference type="Rhea" id="RHEA:23624"/>
        <dbReference type="Rhea" id="RHEA-COMP:13339"/>
        <dbReference type="Rhea" id="RHEA-COMP:13887"/>
        <dbReference type="ChEBI" id="CHEBI:15378"/>
        <dbReference type="ChEBI" id="CHEBI:57783"/>
        <dbReference type="ChEBI" id="CHEBI:58349"/>
        <dbReference type="ChEBI" id="CHEBI:65315"/>
        <dbReference type="ChEBI" id="CHEBI:74443"/>
    </reaction>
</comment>
<keyword evidence="4" id="KW-0285">Flavoprotein</keyword>
<evidence type="ECO:0000256" key="1">
    <source>
        <dbReference type="ARBA" id="ARBA00001917"/>
    </source>
</evidence>
<keyword evidence="8" id="KW-0694">RNA-binding</keyword>
<evidence type="ECO:0000256" key="2">
    <source>
        <dbReference type="ARBA" id="ARBA00002790"/>
    </source>
</evidence>
<evidence type="ECO:0000259" key="12">
    <source>
        <dbReference type="Pfam" id="PF01207"/>
    </source>
</evidence>
<sequence length="389" mass="40798">MVSTPSDPATPTAGPVPVGPLRIGPITVDPPVVLAPMAGVTNLAFRQLCQRFGSGLFVSEMVNARGLLEDGEKTWQLASFGPEETRRSLQLYGTDPAVMGAAVRRLVDQDHVDHIDLNFGCPAPKVTRHGGGAAVPARPALFGAVVAAAVDNAGTVPVTVKMRIGLDDDRVTFLEAGRRAADAGAAAVALHARTARQRYSGRARWSAIAELVEALPGTPVLGNGDIWTAADALAMIERTGCAGVVVGRACLGRPWFFGQLADLFAGRPIRPEPPLGEMAVIAAEHARLLTGAVGEYRAMKMMRKHMGWYLTGYPVGSAVRRSVTSLDTLAELEDLFAPLDPTLVVEPDAAASPRGTQTGPHEVVVPDGWLDADSITPPDALADSMVSGG</sequence>
<evidence type="ECO:0000256" key="5">
    <source>
        <dbReference type="ARBA" id="ARBA00022643"/>
    </source>
</evidence>
<keyword evidence="5" id="KW-0288">FMN</keyword>
<dbReference type="Gene3D" id="1.10.1200.80">
    <property type="entry name" value="Putative flavin oxidoreducatase, domain 2"/>
    <property type="match status" value="1"/>
</dbReference>
<dbReference type="GO" id="GO:0017150">
    <property type="term" value="F:tRNA dihydrouridine synthase activity"/>
    <property type="evidence" value="ECO:0007669"/>
    <property type="project" value="InterPro"/>
</dbReference>
<dbReference type="Pfam" id="PF01207">
    <property type="entry name" value="Dus"/>
    <property type="match status" value="1"/>
</dbReference>
<comment type="function">
    <text evidence="2">Catalyzes the synthesis of 5,6-dihydrouridine (D), a modified base found in the D-loop of most tRNAs, via the reduction of the C5-C6 double bond in target uridines.</text>
</comment>
<dbReference type="AlphaFoldDB" id="A0A6J5YA26"/>
<protein>
    <submittedName>
        <fullName evidence="13">Unannotated protein</fullName>
    </submittedName>
</protein>
<organism evidence="13">
    <name type="scientific">freshwater metagenome</name>
    <dbReference type="NCBI Taxonomy" id="449393"/>
    <lineage>
        <taxon>unclassified sequences</taxon>
        <taxon>metagenomes</taxon>
        <taxon>ecological metagenomes</taxon>
    </lineage>
</organism>
<dbReference type="InterPro" id="IPR013785">
    <property type="entry name" value="Aldolase_TIM"/>
</dbReference>
<evidence type="ECO:0000256" key="8">
    <source>
        <dbReference type="ARBA" id="ARBA00022884"/>
    </source>
</evidence>
<evidence type="ECO:0000256" key="9">
    <source>
        <dbReference type="ARBA" id="ARBA00023002"/>
    </source>
</evidence>
<dbReference type="CDD" id="cd02801">
    <property type="entry name" value="DUS_like_FMN"/>
    <property type="match status" value="1"/>
</dbReference>
<dbReference type="InterPro" id="IPR035587">
    <property type="entry name" value="DUS-like_FMN-bd"/>
</dbReference>
<dbReference type="EMBL" id="CAEMXZ010000024">
    <property type="protein sequence ID" value="CAB4323034.1"/>
    <property type="molecule type" value="Genomic_DNA"/>
</dbReference>
<name>A0A6J5YA26_9ZZZZ</name>
<dbReference type="InterPro" id="IPR004652">
    <property type="entry name" value="DusB-like"/>
</dbReference>
<keyword evidence="7" id="KW-0521">NADP</keyword>
<dbReference type="PANTHER" id="PTHR45846:SF1">
    <property type="entry name" value="TRNA-DIHYDROURIDINE(47) SYNTHASE [NAD(P)(+)]-LIKE"/>
    <property type="match status" value="1"/>
</dbReference>
<keyword evidence="3" id="KW-0820">tRNA-binding</keyword>
<dbReference type="NCBIfam" id="TIGR00737">
    <property type="entry name" value="nifR3_yhdG"/>
    <property type="match status" value="1"/>
</dbReference>
<dbReference type="InterPro" id="IPR024036">
    <property type="entry name" value="tRNA-dHydroUridine_Synthase_C"/>
</dbReference>
<evidence type="ECO:0000256" key="10">
    <source>
        <dbReference type="ARBA" id="ARBA00048205"/>
    </source>
</evidence>
<feature type="domain" description="DUS-like FMN-binding" evidence="12">
    <location>
        <begin position="34"/>
        <end position="332"/>
    </location>
</feature>
<evidence type="ECO:0000256" key="4">
    <source>
        <dbReference type="ARBA" id="ARBA00022630"/>
    </source>
</evidence>
<dbReference type="GO" id="GO:0000049">
    <property type="term" value="F:tRNA binding"/>
    <property type="evidence" value="ECO:0007669"/>
    <property type="project" value="UniProtKB-KW"/>
</dbReference>
<keyword evidence="6" id="KW-0819">tRNA processing</keyword>
<dbReference type="Gene3D" id="3.20.20.70">
    <property type="entry name" value="Aldolase class I"/>
    <property type="match status" value="1"/>
</dbReference>
<evidence type="ECO:0000256" key="7">
    <source>
        <dbReference type="ARBA" id="ARBA00022857"/>
    </source>
</evidence>
<dbReference type="PROSITE" id="PS01136">
    <property type="entry name" value="UPF0034"/>
    <property type="match status" value="1"/>
</dbReference>
<dbReference type="InterPro" id="IPR001269">
    <property type="entry name" value="DUS_fam"/>
</dbReference>
<evidence type="ECO:0000313" key="13">
    <source>
        <dbReference type="EMBL" id="CAB4323034.1"/>
    </source>
</evidence>
<dbReference type="SUPFAM" id="SSF51395">
    <property type="entry name" value="FMN-linked oxidoreductases"/>
    <property type="match status" value="1"/>
</dbReference>
<comment type="catalytic activity">
    <reaction evidence="11">
        <text>a 5,6-dihydrouridine in tRNA + NAD(+) = a uridine in tRNA + NADH + H(+)</text>
        <dbReference type="Rhea" id="RHEA:54452"/>
        <dbReference type="Rhea" id="RHEA-COMP:13339"/>
        <dbReference type="Rhea" id="RHEA-COMP:13887"/>
        <dbReference type="ChEBI" id="CHEBI:15378"/>
        <dbReference type="ChEBI" id="CHEBI:57540"/>
        <dbReference type="ChEBI" id="CHEBI:57945"/>
        <dbReference type="ChEBI" id="CHEBI:65315"/>
        <dbReference type="ChEBI" id="CHEBI:74443"/>
    </reaction>
</comment>
<evidence type="ECO:0000256" key="3">
    <source>
        <dbReference type="ARBA" id="ARBA00022555"/>
    </source>
</evidence>